<gene>
    <name evidence="1" type="ORF">ACFSPV_12010</name>
</gene>
<dbReference type="RefSeq" id="WP_380106584.1">
    <property type="nucleotide sequence ID" value="NZ_JBHSIH010000001.1"/>
</dbReference>
<comment type="caution">
    <text evidence="1">The sequence shown here is derived from an EMBL/GenBank/DDBJ whole genome shotgun (WGS) entry which is preliminary data.</text>
</comment>
<proteinExistence type="predicted"/>
<sequence length="207" mass="21946">MSDYSDFFGGGGGSAKLWASGMTVRKWQTVQSPSDGELYTRTSATGSGSTDPADDFTNYVAASYVRTSSLRSSALSPIGASSTFAQYGATVVNPSISAGVRTLIVSATGRGSVGFLGVSNFIGSSRTFRLELIIDGRALVDNNISLSTNQYILPIGRTSMNSAGNEGYYAWDDNYPINFRRSVAVYVTPTTAVSTSFYIAHNLRGMA</sequence>
<name>A0ABW5ES55_9BURK</name>
<accession>A0ABW5ES55</accession>
<evidence type="ECO:0000313" key="1">
    <source>
        <dbReference type="EMBL" id="MFD2319437.1"/>
    </source>
</evidence>
<reference evidence="2" key="1">
    <citation type="journal article" date="2019" name="Int. J. Syst. Evol. Microbiol.">
        <title>The Global Catalogue of Microorganisms (GCM) 10K type strain sequencing project: providing services to taxonomists for standard genome sequencing and annotation.</title>
        <authorList>
            <consortium name="The Broad Institute Genomics Platform"/>
            <consortium name="The Broad Institute Genome Sequencing Center for Infectious Disease"/>
            <person name="Wu L."/>
            <person name="Ma J."/>
        </authorList>
    </citation>
    <scope>NUCLEOTIDE SEQUENCE [LARGE SCALE GENOMIC DNA]</scope>
    <source>
        <strain evidence="2">CCUG 62793</strain>
    </source>
</reference>
<keyword evidence="2" id="KW-1185">Reference proteome</keyword>
<dbReference type="Proteomes" id="UP001597287">
    <property type="component" value="Unassembled WGS sequence"/>
</dbReference>
<evidence type="ECO:0000313" key="2">
    <source>
        <dbReference type="Proteomes" id="UP001597287"/>
    </source>
</evidence>
<organism evidence="1 2">
    <name type="scientific">Delftia deserti</name>
    <dbReference type="NCBI Taxonomy" id="1651218"/>
    <lineage>
        <taxon>Bacteria</taxon>
        <taxon>Pseudomonadati</taxon>
        <taxon>Pseudomonadota</taxon>
        <taxon>Betaproteobacteria</taxon>
        <taxon>Burkholderiales</taxon>
        <taxon>Comamonadaceae</taxon>
        <taxon>Delftia</taxon>
    </lineage>
</organism>
<protein>
    <submittedName>
        <fullName evidence="1">Uncharacterized protein</fullName>
    </submittedName>
</protein>
<dbReference type="EMBL" id="JBHUIG010000012">
    <property type="protein sequence ID" value="MFD2319437.1"/>
    <property type="molecule type" value="Genomic_DNA"/>
</dbReference>